<evidence type="ECO:0000313" key="2">
    <source>
        <dbReference type="EMBL" id="MFC7362693.1"/>
    </source>
</evidence>
<evidence type="ECO:0000259" key="1">
    <source>
        <dbReference type="Pfam" id="PF18029"/>
    </source>
</evidence>
<sequence>MASRMTELSLDCHDPEALAAFWCAALDWVVLDREPGLVEIGPAGRDDGELLEAVRSGPVAPTMFLAAVEEDKVVKNRMHVDLSPIDRSQDEEVERLLALGATHAEVGQTGEESWTVLADPEGNEFCVLRSLAPGHFSL</sequence>
<dbReference type="PANTHER" id="PTHR35908">
    <property type="entry name" value="HYPOTHETICAL FUSION PROTEIN"/>
    <property type="match status" value="1"/>
</dbReference>
<dbReference type="InterPro" id="IPR029068">
    <property type="entry name" value="Glyas_Bleomycin-R_OHBP_Dase"/>
</dbReference>
<dbReference type="Proteomes" id="UP001596524">
    <property type="component" value="Unassembled WGS sequence"/>
</dbReference>
<dbReference type="Gene3D" id="3.10.180.10">
    <property type="entry name" value="2,3-Dihydroxybiphenyl 1,2-Dioxygenase, domain 1"/>
    <property type="match status" value="1"/>
</dbReference>
<dbReference type="PANTHER" id="PTHR35908:SF1">
    <property type="entry name" value="CONSERVED PROTEIN"/>
    <property type="match status" value="1"/>
</dbReference>
<comment type="caution">
    <text evidence="2">The sequence shown here is derived from an EMBL/GenBank/DDBJ whole genome shotgun (WGS) entry which is preliminary data.</text>
</comment>
<organism evidence="2 3">
    <name type="scientific">Nocardioides astragali</name>
    <dbReference type="NCBI Taxonomy" id="1776736"/>
    <lineage>
        <taxon>Bacteria</taxon>
        <taxon>Bacillati</taxon>
        <taxon>Actinomycetota</taxon>
        <taxon>Actinomycetes</taxon>
        <taxon>Propionibacteriales</taxon>
        <taxon>Nocardioidaceae</taxon>
        <taxon>Nocardioides</taxon>
    </lineage>
</organism>
<proteinExistence type="predicted"/>
<dbReference type="SUPFAM" id="SSF54593">
    <property type="entry name" value="Glyoxalase/Bleomycin resistance protein/Dihydroxybiphenyl dioxygenase"/>
    <property type="match status" value="1"/>
</dbReference>
<dbReference type="EMBL" id="JBHTCH010000025">
    <property type="protein sequence ID" value="MFC7362693.1"/>
    <property type="molecule type" value="Genomic_DNA"/>
</dbReference>
<name>A0ABW2N8T6_9ACTN</name>
<dbReference type="CDD" id="cd06587">
    <property type="entry name" value="VOC"/>
    <property type="match status" value="1"/>
</dbReference>
<keyword evidence="3" id="KW-1185">Reference proteome</keyword>
<feature type="domain" description="Glyoxalase-like" evidence="1">
    <location>
        <begin position="8"/>
        <end position="128"/>
    </location>
</feature>
<reference evidence="3" key="1">
    <citation type="journal article" date="2019" name="Int. J. Syst. Evol. Microbiol.">
        <title>The Global Catalogue of Microorganisms (GCM) 10K type strain sequencing project: providing services to taxonomists for standard genome sequencing and annotation.</title>
        <authorList>
            <consortium name="The Broad Institute Genomics Platform"/>
            <consortium name="The Broad Institute Genome Sequencing Center for Infectious Disease"/>
            <person name="Wu L."/>
            <person name="Ma J."/>
        </authorList>
    </citation>
    <scope>NUCLEOTIDE SEQUENCE [LARGE SCALE GENOMIC DNA]</scope>
    <source>
        <strain evidence="3">FCH27</strain>
    </source>
</reference>
<dbReference type="InterPro" id="IPR041581">
    <property type="entry name" value="Glyoxalase_6"/>
</dbReference>
<gene>
    <name evidence="2" type="ORF">ACFQO6_20660</name>
</gene>
<dbReference type="RefSeq" id="WP_255888892.1">
    <property type="nucleotide sequence ID" value="NZ_JAFMZM010000001.1"/>
</dbReference>
<evidence type="ECO:0000313" key="3">
    <source>
        <dbReference type="Proteomes" id="UP001596524"/>
    </source>
</evidence>
<accession>A0ABW2N8T6</accession>
<protein>
    <submittedName>
        <fullName evidence="2">VOC family protein</fullName>
    </submittedName>
</protein>
<dbReference type="Pfam" id="PF18029">
    <property type="entry name" value="Glyoxalase_6"/>
    <property type="match status" value="1"/>
</dbReference>